<organism evidence="2 3">
    <name type="scientific">Cladophialophora yegresii CBS 114405</name>
    <dbReference type="NCBI Taxonomy" id="1182544"/>
    <lineage>
        <taxon>Eukaryota</taxon>
        <taxon>Fungi</taxon>
        <taxon>Dikarya</taxon>
        <taxon>Ascomycota</taxon>
        <taxon>Pezizomycotina</taxon>
        <taxon>Eurotiomycetes</taxon>
        <taxon>Chaetothyriomycetidae</taxon>
        <taxon>Chaetothyriales</taxon>
        <taxon>Herpotrichiellaceae</taxon>
        <taxon>Cladophialophora</taxon>
    </lineage>
</organism>
<comment type="caution">
    <text evidence="2">The sequence shown here is derived from an EMBL/GenBank/DDBJ whole genome shotgun (WGS) entry which is preliminary data.</text>
</comment>
<evidence type="ECO:0000256" key="1">
    <source>
        <dbReference type="SAM" id="MobiDB-lite"/>
    </source>
</evidence>
<proteinExistence type="predicted"/>
<feature type="compositionally biased region" description="Basic and acidic residues" evidence="1">
    <location>
        <begin position="96"/>
        <end position="105"/>
    </location>
</feature>
<dbReference type="Proteomes" id="UP000019473">
    <property type="component" value="Unassembled WGS sequence"/>
</dbReference>
<dbReference type="VEuPathDB" id="FungiDB:A1O7_06754"/>
<feature type="region of interest" description="Disordered" evidence="1">
    <location>
        <begin position="96"/>
        <end position="115"/>
    </location>
</feature>
<dbReference type="RefSeq" id="XP_007758945.1">
    <property type="nucleotide sequence ID" value="XM_007760755.1"/>
</dbReference>
<evidence type="ECO:0000313" key="2">
    <source>
        <dbReference type="EMBL" id="EXJ56411.1"/>
    </source>
</evidence>
<evidence type="ECO:0000313" key="3">
    <source>
        <dbReference type="Proteomes" id="UP000019473"/>
    </source>
</evidence>
<dbReference type="AlphaFoldDB" id="W9VW09"/>
<protein>
    <submittedName>
        <fullName evidence="2">Uncharacterized protein</fullName>
    </submittedName>
</protein>
<keyword evidence="3" id="KW-1185">Reference proteome</keyword>
<accession>W9VW09</accession>
<name>W9VW09_9EURO</name>
<sequence length="313" mass="35203">MDGEPVFIDSKRLNVLCLDYPPSDVSGYYSDGIEYYCCCNKNCDAAWAVQWTPRPRRKFVSGSVPLCTYKAFAVAKLCAPCQMTIREVDEERNKQYEQYKAKQEQEEPNNANGKEDEEDLIKLIYNEADPKARGQGGFPKQDDNSLVDHGLVEAYQKSRGRQTVPAVLLPQDPQACALCWKVRCLCTSTPPKRVMVANEQAELQARTASASDNANKRDHQGQEMECMAEKMTTKLRSLQRLLAVADPLGAFDEVSSSPRPEPIEDAQMLAARDPSWDVVVEEDANEDWAIINHFGFIAIEHRDAHVDTPTVRP</sequence>
<dbReference type="HOGENOM" id="CLU_888535_0_0_1"/>
<reference evidence="2 3" key="1">
    <citation type="submission" date="2013-03" db="EMBL/GenBank/DDBJ databases">
        <title>The Genome Sequence of Cladophialophora yegresii CBS 114405.</title>
        <authorList>
            <consortium name="The Broad Institute Genomics Platform"/>
            <person name="Cuomo C."/>
            <person name="de Hoog S."/>
            <person name="Gorbushina A."/>
            <person name="Walker B."/>
            <person name="Young S.K."/>
            <person name="Zeng Q."/>
            <person name="Gargeya S."/>
            <person name="Fitzgerald M."/>
            <person name="Haas B."/>
            <person name="Abouelleil A."/>
            <person name="Allen A.W."/>
            <person name="Alvarado L."/>
            <person name="Arachchi H.M."/>
            <person name="Berlin A.M."/>
            <person name="Chapman S.B."/>
            <person name="Gainer-Dewar J."/>
            <person name="Goldberg J."/>
            <person name="Griggs A."/>
            <person name="Gujja S."/>
            <person name="Hansen M."/>
            <person name="Howarth C."/>
            <person name="Imamovic A."/>
            <person name="Ireland A."/>
            <person name="Larimer J."/>
            <person name="McCowan C."/>
            <person name="Murphy C."/>
            <person name="Pearson M."/>
            <person name="Poon T.W."/>
            <person name="Priest M."/>
            <person name="Roberts A."/>
            <person name="Saif S."/>
            <person name="Shea T."/>
            <person name="Sisk P."/>
            <person name="Sykes S."/>
            <person name="Wortman J."/>
            <person name="Nusbaum C."/>
            <person name="Birren B."/>
        </authorList>
    </citation>
    <scope>NUCLEOTIDE SEQUENCE [LARGE SCALE GENOMIC DNA]</scope>
    <source>
        <strain evidence="2 3">CBS 114405</strain>
    </source>
</reference>
<dbReference type="GeneID" id="19181330"/>
<dbReference type="EMBL" id="AMGW01000005">
    <property type="protein sequence ID" value="EXJ56411.1"/>
    <property type="molecule type" value="Genomic_DNA"/>
</dbReference>
<dbReference type="OrthoDB" id="4137851at2759"/>
<gene>
    <name evidence="2" type="ORF">A1O7_06754</name>
</gene>